<feature type="transmembrane region" description="Helical" evidence="9">
    <location>
        <begin position="72"/>
        <end position="89"/>
    </location>
</feature>
<keyword evidence="3" id="KW-1003">Cell membrane</keyword>
<keyword evidence="11" id="KW-1185">Reference proteome</keyword>
<evidence type="ECO:0000256" key="2">
    <source>
        <dbReference type="ARBA" id="ARBA00005327"/>
    </source>
</evidence>
<evidence type="ECO:0000256" key="1">
    <source>
        <dbReference type="ARBA" id="ARBA00004651"/>
    </source>
</evidence>
<dbReference type="PANTHER" id="PTHR21421:SF29">
    <property type="entry name" value="GUSTATORY RECEPTOR 5A FOR TREHALOSE-RELATED"/>
    <property type="match status" value="1"/>
</dbReference>
<feature type="transmembrane region" description="Helical" evidence="9">
    <location>
        <begin position="37"/>
        <end position="60"/>
    </location>
</feature>
<evidence type="ECO:0000256" key="8">
    <source>
        <dbReference type="PIRNR" id="PIRNR038981"/>
    </source>
</evidence>
<feature type="transmembrane region" description="Helical" evidence="9">
    <location>
        <begin position="367"/>
        <end position="388"/>
    </location>
</feature>
<comment type="subcellular location">
    <subcellularLocation>
        <location evidence="1">Cell membrane</location>
        <topology evidence="1">Multi-pass membrane protein</topology>
    </subcellularLocation>
</comment>
<dbReference type="GO" id="GO:0050916">
    <property type="term" value="P:sensory perception of sweet taste"/>
    <property type="evidence" value="ECO:0007669"/>
    <property type="project" value="UniProtKB-ARBA"/>
</dbReference>
<dbReference type="EMBL" id="CAKOGL010000022">
    <property type="protein sequence ID" value="CAH2099543.1"/>
    <property type="molecule type" value="Genomic_DNA"/>
</dbReference>
<comment type="function">
    <text evidence="8">Plays a role in the sugar gustatory response.</text>
</comment>
<feature type="transmembrane region" description="Helical" evidence="9">
    <location>
        <begin position="246"/>
        <end position="267"/>
    </location>
</feature>
<evidence type="ECO:0000256" key="7">
    <source>
        <dbReference type="ARBA" id="ARBA00023170"/>
    </source>
</evidence>
<keyword evidence="8" id="KW-0807">Transducer</keyword>
<evidence type="ECO:0000256" key="6">
    <source>
        <dbReference type="ARBA" id="ARBA00023136"/>
    </source>
</evidence>
<gene>
    <name evidence="10" type="ORF">EEDITHA_LOCUS14502</name>
</gene>
<dbReference type="PANTHER" id="PTHR21421">
    <property type="entry name" value="GUSTATORY RECEPTOR"/>
    <property type="match status" value="1"/>
</dbReference>
<feature type="transmembrane region" description="Helical" evidence="9">
    <location>
        <begin position="169"/>
        <end position="202"/>
    </location>
</feature>
<keyword evidence="4 9" id="KW-0812">Transmembrane</keyword>
<evidence type="ECO:0000313" key="11">
    <source>
        <dbReference type="Proteomes" id="UP001153954"/>
    </source>
</evidence>
<comment type="similarity">
    <text evidence="2">Belongs to the insect chemoreceptor superfamily. Gustatory receptor (GR) family. Gr5a subfamily.</text>
</comment>
<dbReference type="AlphaFoldDB" id="A0AAU9UNF0"/>
<dbReference type="InterPro" id="IPR009318">
    <property type="entry name" value="Gustatory_rcpt"/>
</dbReference>
<dbReference type="GO" id="GO:0005886">
    <property type="term" value="C:plasma membrane"/>
    <property type="evidence" value="ECO:0007669"/>
    <property type="project" value="UniProtKB-SubCell"/>
</dbReference>
<dbReference type="GO" id="GO:0007165">
    <property type="term" value="P:signal transduction"/>
    <property type="evidence" value="ECO:0007669"/>
    <property type="project" value="UniProtKB-KW"/>
</dbReference>
<dbReference type="Pfam" id="PF06151">
    <property type="entry name" value="Trehalose_recp"/>
    <property type="match status" value="1"/>
</dbReference>
<evidence type="ECO:0000313" key="10">
    <source>
        <dbReference type="EMBL" id="CAH2099543.1"/>
    </source>
</evidence>
<organism evidence="10 11">
    <name type="scientific">Euphydryas editha</name>
    <name type="common">Edith's checkerspot</name>
    <dbReference type="NCBI Taxonomy" id="104508"/>
    <lineage>
        <taxon>Eukaryota</taxon>
        <taxon>Metazoa</taxon>
        <taxon>Ecdysozoa</taxon>
        <taxon>Arthropoda</taxon>
        <taxon>Hexapoda</taxon>
        <taxon>Insecta</taxon>
        <taxon>Pterygota</taxon>
        <taxon>Neoptera</taxon>
        <taxon>Endopterygota</taxon>
        <taxon>Lepidoptera</taxon>
        <taxon>Glossata</taxon>
        <taxon>Ditrysia</taxon>
        <taxon>Papilionoidea</taxon>
        <taxon>Nymphalidae</taxon>
        <taxon>Nymphalinae</taxon>
        <taxon>Euphydryas</taxon>
    </lineage>
</organism>
<feature type="transmembrane region" description="Helical" evidence="9">
    <location>
        <begin position="294"/>
        <end position="315"/>
    </location>
</feature>
<dbReference type="Proteomes" id="UP001153954">
    <property type="component" value="Unassembled WGS sequence"/>
</dbReference>
<evidence type="ECO:0000256" key="9">
    <source>
        <dbReference type="SAM" id="Phobius"/>
    </source>
</evidence>
<dbReference type="GO" id="GO:0008527">
    <property type="term" value="F:taste receptor activity"/>
    <property type="evidence" value="ECO:0007669"/>
    <property type="project" value="InterPro"/>
</dbReference>
<protein>
    <recommendedName>
        <fullName evidence="8">Gustatory receptor</fullName>
    </recommendedName>
</protein>
<reference evidence="10" key="1">
    <citation type="submission" date="2022-03" db="EMBL/GenBank/DDBJ databases">
        <authorList>
            <person name="Tunstrom K."/>
        </authorList>
    </citation>
    <scope>NUCLEOTIDE SEQUENCE</scope>
</reference>
<sequence length="402" mass="45643">MKLTVIVGQCFGLNPVLGVCDIDTSKLRFTYFSVRCVYALIAIVGQTVFLNCFFFIKYFNETDTSVTSNSTLVFYVSNTIITILFLRLAKQWPQLCQYISKIEAADPITDTTLVKKCNVSCILILVMAMLEHGLAELSGMVMAADCQPEKIYETYIVHSFPWINLHVNYTLFLGIITQFLNILCTFNWNFGDLFIISISFYLTSRLEQVNRKIVEVKGKYVPTTFWRNVREDYNRATDLVRRVDKVIGSIVFISFANNLIFICLQLLHTFANGIKATNSCHNPDERLLHGYEQAVYFTYSFLFLVVRSLAVSLIASRVHTASRQPVYNLYEVPSAAYCIEIQRFIEQIHGDTVALTGLQFFKVKRGIVLAIAGTIVTYELVLLQFTGITPTVAPLDDTPQTN</sequence>
<accession>A0AAU9UNF0</accession>
<name>A0AAU9UNF0_EUPED</name>
<proteinExistence type="inferred from homology"/>
<keyword evidence="7 8" id="KW-0675">Receptor</keyword>
<evidence type="ECO:0000256" key="3">
    <source>
        <dbReference type="ARBA" id="ARBA00022475"/>
    </source>
</evidence>
<dbReference type="PIRSF" id="PIRSF038981">
    <property type="entry name" value="GRP"/>
    <property type="match status" value="1"/>
</dbReference>
<keyword evidence="5 9" id="KW-1133">Transmembrane helix</keyword>
<keyword evidence="6 9" id="KW-0472">Membrane</keyword>
<evidence type="ECO:0000256" key="5">
    <source>
        <dbReference type="ARBA" id="ARBA00022989"/>
    </source>
</evidence>
<evidence type="ECO:0000256" key="4">
    <source>
        <dbReference type="ARBA" id="ARBA00022692"/>
    </source>
</evidence>
<comment type="caution">
    <text evidence="10">The sequence shown here is derived from an EMBL/GenBank/DDBJ whole genome shotgun (WGS) entry which is preliminary data.</text>
</comment>